<dbReference type="CDD" id="cd14939">
    <property type="entry name" value="7tmD_STE2"/>
    <property type="match status" value="1"/>
</dbReference>
<reference evidence="2" key="1">
    <citation type="submission" date="2021-03" db="EMBL/GenBank/DDBJ databases">
        <authorList>
            <person name="Tagirdzhanova G."/>
        </authorList>
    </citation>
    <scope>NUCLEOTIDE SEQUENCE</scope>
</reference>
<dbReference type="GO" id="GO:0004932">
    <property type="term" value="F:mating-type factor pheromone receptor activity"/>
    <property type="evidence" value="ECO:0007669"/>
    <property type="project" value="InterPro"/>
</dbReference>
<dbReference type="Pfam" id="PF02116">
    <property type="entry name" value="STE2"/>
    <property type="match status" value="1"/>
</dbReference>
<organism evidence="2 3">
    <name type="scientific">Heterodermia speciosa</name>
    <dbReference type="NCBI Taxonomy" id="116794"/>
    <lineage>
        <taxon>Eukaryota</taxon>
        <taxon>Fungi</taxon>
        <taxon>Dikarya</taxon>
        <taxon>Ascomycota</taxon>
        <taxon>Pezizomycotina</taxon>
        <taxon>Lecanoromycetes</taxon>
        <taxon>OSLEUM clade</taxon>
        <taxon>Lecanoromycetidae</taxon>
        <taxon>Caliciales</taxon>
        <taxon>Physciaceae</taxon>
        <taxon>Heterodermia</taxon>
    </lineage>
</organism>
<keyword evidence="1" id="KW-0812">Transmembrane</keyword>
<evidence type="ECO:0000313" key="2">
    <source>
        <dbReference type="EMBL" id="CAF9903252.1"/>
    </source>
</evidence>
<evidence type="ECO:0000313" key="3">
    <source>
        <dbReference type="Proteomes" id="UP000664521"/>
    </source>
</evidence>
<dbReference type="EMBL" id="CAJPDS010000001">
    <property type="protein sequence ID" value="CAF9903252.1"/>
    <property type="molecule type" value="Genomic_DNA"/>
</dbReference>
<keyword evidence="3" id="KW-1185">Reference proteome</keyword>
<feature type="transmembrane region" description="Helical" evidence="1">
    <location>
        <begin position="89"/>
        <end position="110"/>
    </location>
</feature>
<feature type="transmembrane region" description="Helical" evidence="1">
    <location>
        <begin position="122"/>
        <end position="139"/>
    </location>
</feature>
<feature type="transmembrane region" description="Helical" evidence="1">
    <location>
        <begin position="206"/>
        <end position="228"/>
    </location>
</feature>
<dbReference type="GO" id="GO:0038038">
    <property type="term" value="C:G protein-coupled receptor homodimeric complex"/>
    <property type="evidence" value="ECO:0007669"/>
    <property type="project" value="TreeGrafter"/>
</dbReference>
<dbReference type="GO" id="GO:0000750">
    <property type="term" value="P:pheromone-dependent signal transduction involved in conjugation with cellular fusion"/>
    <property type="evidence" value="ECO:0007669"/>
    <property type="project" value="TreeGrafter"/>
</dbReference>
<dbReference type="PANTHER" id="PTHR28009:SF1">
    <property type="entry name" value="PHEROMONE ALPHA FACTOR RECEPTOR"/>
    <property type="match status" value="1"/>
</dbReference>
<feature type="transmembrane region" description="Helical" evidence="1">
    <location>
        <begin position="277"/>
        <end position="296"/>
    </location>
</feature>
<sequence length="382" mass="41137">MASTAMMNSSLTDPFTQTITLHLADGTPLDLPLPELDEFMLYNVQISINFASQIGASLILLVVLLLLTKPDKRRAPIFITNVLSLAINVIRNILQCLYFTGPFTEIYAYYGQDYSHVAGKDYGISVAASVLTVLLLACVESSLLLQIRVVCCTLPSRYRLATYGISILTALLAMAFRFALCVENSKFIVSLTYETSLELLDNAANITTSVSICWFCAAFVTKLGFALVQRRKLGLDQFGPMQIIFIMACQTLVIPGANPTSTAIFSILPYFVKTPGISSQVLTLVSIFLPLSSLWASASIGNRSQATSEGMKLRQKLFGGSSMGSSGAPLVNGKSIHGPLSPASTAKSGTSNATLASPAQHIYPDIVGRDLEAQALRADHKT</sequence>
<protein>
    <recommendedName>
        <fullName evidence="4">Pheromone receptor</fullName>
    </recommendedName>
</protein>
<comment type="caution">
    <text evidence="2">The sequence shown here is derived from an EMBL/GenBank/DDBJ whole genome shotgun (WGS) entry which is preliminary data.</text>
</comment>
<dbReference type="Proteomes" id="UP000664521">
    <property type="component" value="Unassembled WGS sequence"/>
</dbReference>
<feature type="transmembrane region" description="Helical" evidence="1">
    <location>
        <begin position="46"/>
        <end position="68"/>
    </location>
</feature>
<feature type="transmembrane region" description="Helical" evidence="1">
    <location>
        <begin position="160"/>
        <end position="180"/>
    </location>
</feature>
<dbReference type="InterPro" id="IPR000366">
    <property type="entry name" value="GPCR_STE2"/>
</dbReference>
<evidence type="ECO:0000256" key="1">
    <source>
        <dbReference type="SAM" id="Phobius"/>
    </source>
</evidence>
<name>A0A8H3ED51_9LECA</name>
<gene>
    <name evidence="2" type="ORF">HETSPECPRED_000178</name>
</gene>
<dbReference type="InterPro" id="IPR027458">
    <property type="entry name" value="STE2_TM1-TM2_sf"/>
</dbReference>
<accession>A0A8H3ED51</accession>
<dbReference type="OrthoDB" id="5402633at2759"/>
<dbReference type="PRINTS" id="PR00250">
    <property type="entry name" value="GPCRSTE2"/>
</dbReference>
<evidence type="ECO:0008006" key="4">
    <source>
        <dbReference type="Google" id="ProtNLM"/>
    </source>
</evidence>
<dbReference type="AlphaFoldDB" id="A0A8H3ED51"/>
<dbReference type="Gene3D" id="1.10.287.920">
    <property type="entry name" value="Pheromone alpha factor receptor"/>
    <property type="match status" value="1"/>
</dbReference>
<keyword evidence="1" id="KW-1133">Transmembrane helix</keyword>
<proteinExistence type="predicted"/>
<keyword evidence="1" id="KW-0472">Membrane</keyword>
<dbReference type="PANTHER" id="PTHR28009">
    <property type="entry name" value="PHEROMONE ALPHA FACTOR RECEPTOR"/>
    <property type="match status" value="1"/>
</dbReference>